<dbReference type="InterPro" id="IPR001206">
    <property type="entry name" value="Diacylglycerol_kinase_cat_dom"/>
</dbReference>
<dbReference type="GO" id="GO:0016020">
    <property type="term" value="C:membrane"/>
    <property type="evidence" value="ECO:0007669"/>
    <property type="project" value="UniProtKB-SubCell"/>
</dbReference>
<evidence type="ECO:0000256" key="6">
    <source>
        <dbReference type="ARBA" id="ARBA00022777"/>
    </source>
</evidence>
<dbReference type="Proteomes" id="UP000002630">
    <property type="component" value="Linkage Group LG13"/>
</dbReference>
<evidence type="ECO:0000256" key="10">
    <source>
        <dbReference type="SAM" id="MobiDB-lite"/>
    </source>
</evidence>
<dbReference type="EMBL" id="FN649738">
    <property type="protein sequence ID" value="CBN74381.1"/>
    <property type="molecule type" value="Genomic_DNA"/>
</dbReference>
<dbReference type="SMART" id="SM00045">
    <property type="entry name" value="DAGKa"/>
    <property type="match status" value="1"/>
</dbReference>
<keyword evidence="4 9" id="KW-0547">Nucleotide-binding</keyword>
<protein>
    <recommendedName>
        <fullName evidence="9">Diacylglycerol kinase</fullName>
        <shortName evidence="9">DAG kinase</shortName>
        <ecNumber evidence="9">2.7.1.107</ecNumber>
    </recommendedName>
</protein>
<proteinExistence type="inferred from homology"/>
<comment type="catalytic activity">
    <reaction evidence="9">
        <text>a 1,2-diacyl-sn-glycerol + ATP = a 1,2-diacyl-sn-glycero-3-phosphate + ADP + H(+)</text>
        <dbReference type="Rhea" id="RHEA:10272"/>
        <dbReference type="ChEBI" id="CHEBI:15378"/>
        <dbReference type="ChEBI" id="CHEBI:17815"/>
        <dbReference type="ChEBI" id="CHEBI:30616"/>
        <dbReference type="ChEBI" id="CHEBI:58608"/>
        <dbReference type="ChEBI" id="CHEBI:456216"/>
        <dbReference type="EC" id="2.7.1.107"/>
    </reaction>
</comment>
<dbReference type="OrthoDB" id="242257at2759"/>
<dbReference type="PANTHER" id="PTHR11255:SF54">
    <property type="entry name" value="DIACYLGLYCEROL KINASE THETA"/>
    <property type="match status" value="1"/>
</dbReference>
<dbReference type="InterPro" id="IPR000756">
    <property type="entry name" value="Diacylglycerol_kin_accessory"/>
</dbReference>
<keyword evidence="3 9" id="KW-0808">Transferase</keyword>
<keyword evidence="13" id="KW-1185">Reference proteome</keyword>
<feature type="compositionally biased region" description="Low complexity" evidence="10">
    <location>
        <begin position="1"/>
        <end position="19"/>
    </location>
</feature>
<evidence type="ECO:0000256" key="4">
    <source>
        <dbReference type="ARBA" id="ARBA00022741"/>
    </source>
</evidence>
<dbReference type="STRING" id="2880.D8LHV0"/>
<evidence type="ECO:0000313" key="13">
    <source>
        <dbReference type="Proteomes" id="UP000002630"/>
    </source>
</evidence>
<feature type="compositionally biased region" description="Basic and acidic residues" evidence="10">
    <location>
        <begin position="533"/>
        <end position="555"/>
    </location>
</feature>
<feature type="region of interest" description="Disordered" evidence="10">
    <location>
        <begin position="429"/>
        <end position="555"/>
    </location>
</feature>
<dbReference type="SMART" id="SM00046">
    <property type="entry name" value="DAGKc"/>
    <property type="match status" value="1"/>
</dbReference>
<dbReference type="OMA" id="KMREARP"/>
<accession>D8LHV0</accession>
<reference evidence="12 13" key="1">
    <citation type="journal article" date="2010" name="Nature">
        <title>The Ectocarpus genome and the independent evolution of multicellularity in brown algae.</title>
        <authorList>
            <person name="Cock J.M."/>
            <person name="Sterck L."/>
            <person name="Rouze P."/>
            <person name="Scornet D."/>
            <person name="Allen A.E."/>
            <person name="Amoutzias G."/>
            <person name="Anthouard V."/>
            <person name="Artiguenave F."/>
            <person name="Aury J.M."/>
            <person name="Badger J.H."/>
            <person name="Beszteri B."/>
            <person name="Billiau K."/>
            <person name="Bonnet E."/>
            <person name="Bothwell J.H."/>
            <person name="Bowler C."/>
            <person name="Boyen C."/>
            <person name="Brownlee C."/>
            <person name="Carrano C.J."/>
            <person name="Charrier B."/>
            <person name="Cho G.Y."/>
            <person name="Coelho S.M."/>
            <person name="Collen J."/>
            <person name="Corre E."/>
            <person name="Da Silva C."/>
            <person name="Delage L."/>
            <person name="Delaroque N."/>
            <person name="Dittami S.M."/>
            <person name="Doulbeau S."/>
            <person name="Elias M."/>
            <person name="Farnham G."/>
            <person name="Gachon C.M."/>
            <person name="Gschloessl B."/>
            <person name="Heesch S."/>
            <person name="Jabbari K."/>
            <person name="Jubin C."/>
            <person name="Kawai H."/>
            <person name="Kimura K."/>
            <person name="Kloareg B."/>
            <person name="Kupper F.C."/>
            <person name="Lang D."/>
            <person name="Le Bail A."/>
            <person name="Leblanc C."/>
            <person name="Lerouge P."/>
            <person name="Lohr M."/>
            <person name="Lopez P.J."/>
            <person name="Martens C."/>
            <person name="Maumus F."/>
            <person name="Michel G."/>
            <person name="Miranda-Saavedra D."/>
            <person name="Morales J."/>
            <person name="Moreau H."/>
            <person name="Motomura T."/>
            <person name="Nagasato C."/>
            <person name="Napoli C.A."/>
            <person name="Nelson D.R."/>
            <person name="Nyvall-Collen P."/>
            <person name="Peters A.F."/>
            <person name="Pommier C."/>
            <person name="Potin P."/>
            <person name="Poulain J."/>
            <person name="Quesneville H."/>
            <person name="Read B."/>
            <person name="Rensing S.A."/>
            <person name="Ritter A."/>
            <person name="Rousvoal S."/>
            <person name="Samanta M."/>
            <person name="Samson G."/>
            <person name="Schroeder D.C."/>
            <person name="Segurens B."/>
            <person name="Strittmatter M."/>
            <person name="Tonon T."/>
            <person name="Tregear J.W."/>
            <person name="Valentin K."/>
            <person name="von Dassow P."/>
            <person name="Yamagishi T."/>
            <person name="Van de Peer Y."/>
            <person name="Wincker P."/>
        </authorList>
    </citation>
    <scope>NUCLEOTIDE SEQUENCE [LARGE SCALE GENOMIC DNA]</scope>
    <source>
        <strain evidence="13">Ec32 / CCAP1310/4</strain>
    </source>
</reference>
<organism evidence="12 13">
    <name type="scientific">Ectocarpus siliculosus</name>
    <name type="common">Brown alga</name>
    <name type="synonym">Conferva siliculosa</name>
    <dbReference type="NCBI Taxonomy" id="2880"/>
    <lineage>
        <taxon>Eukaryota</taxon>
        <taxon>Sar</taxon>
        <taxon>Stramenopiles</taxon>
        <taxon>Ochrophyta</taxon>
        <taxon>PX clade</taxon>
        <taxon>Phaeophyceae</taxon>
        <taxon>Ectocarpales</taxon>
        <taxon>Ectocarpaceae</taxon>
        <taxon>Ectocarpus</taxon>
    </lineage>
</organism>
<evidence type="ECO:0000259" key="11">
    <source>
        <dbReference type="PROSITE" id="PS50146"/>
    </source>
</evidence>
<evidence type="ECO:0000256" key="9">
    <source>
        <dbReference type="RuleBase" id="RU361128"/>
    </source>
</evidence>
<name>D8LHV0_ECTSI</name>
<evidence type="ECO:0000256" key="8">
    <source>
        <dbReference type="ARBA" id="ARBA00023136"/>
    </source>
</evidence>
<keyword evidence="7 9" id="KW-0067">ATP-binding</keyword>
<feature type="compositionally biased region" description="Acidic residues" evidence="10">
    <location>
        <begin position="84"/>
        <end position="97"/>
    </location>
</feature>
<dbReference type="PANTHER" id="PTHR11255">
    <property type="entry name" value="DIACYLGLYCEROL KINASE"/>
    <property type="match status" value="1"/>
</dbReference>
<dbReference type="InterPro" id="IPR017438">
    <property type="entry name" value="ATP-NAD_kinase_N"/>
</dbReference>
<evidence type="ECO:0000256" key="1">
    <source>
        <dbReference type="ARBA" id="ARBA00004370"/>
    </source>
</evidence>
<evidence type="ECO:0000256" key="2">
    <source>
        <dbReference type="ARBA" id="ARBA00009280"/>
    </source>
</evidence>
<dbReference type="Gene3D" id="3.40.50.10330">
    <property type="entry name" value="Probable inorganic polyphosphate/atp-NAD kinase, domain 1"/>
    <property type="match status" value="1"/>
</dbReference>
<dbReference type="SUPFAM" id="SSF111331">
    <property type="entry name" value="NAD kinase/diacylglycerol kinase-like"/>
    <property type="match status" value="2"/>
</dbReference>
<keyword evidence="5" id="KW-0862">Zinc</keyword>
<dbReference type="GO" id="GO:0004143">
    <property type="term" value="F:ATP-dependent diacylglycerol kinase activity"/>
    <property type="evidence" value="ECO:0007669"/>
    <property type="project" value="UniProtKB-EC"/>
</dbReference>
<keyword evidence="8" id="KW-0472">Membrane</keyword>
<keyword evidence="6 9" id="KW-0418">Kinase</keyword>
<keyword evidence="5" id="KW-0479">Metal-binding</keyword>
<feature type="compositionally biased region" description="Gly residues" evidence="10">
    <location>
        <begin position="486"/>
        <end position="498"/>
    </location>
</feature>
<dbReference type="Pfam" id="PF00609">
    <property type="entry name" value="DAGK_acc"/>
    <property type="match status" value="2"/>
</dbReference>
<comment type="similarity">
    <text evidence="2 9">Belongs to the eukaryotic diacylglycerol kinase family.</text>
</comment>
<dbReference type="InParanoid" id="D8LHV0"/>
<evidence type="ECO:0000256" key="7">
    <source>
        <dbReference type="ARBA" id="ARBA00022840"/>
    </source>
</evidence>
<evidence type="ECO:0000256" key="3">
    <source>
        <dbReference type="ARBA" id="ARBA00022679"/>
    </source>
</evidence>
<keyword evidence="5" id="KW-0863">Zinc-finger</keyword>
<dbReference type="EC" id="2.7.1.107" evidence="9"/>
<dbReference type="Gene3D" id="2.60.200.40">
    <property type="match status" value="2"/>
</dbReference>
<dbReference type="GO" id="GO:0007200">
    <property type="term" value="P:phospholipase C-activating G protein-coupled receptor signaling pathway"/>
    <property type="evidence" value="ECO:0007669"/>
    <property type="project" value="InterPro"/>
</dbReference>
<evidence type="ECO:0000256" key="5">
    <source>
        <dbReference type="ARBA" id="ARBA00022771"/>
    </source>
</evidence>
<evidence type="ECO:0000313" key="12">
    <source>
        <dbReference type="EMBL" id="CBN74381.1"/>
    </source>
</evidence>
<dbReference type="InterPro" id="IPR016064">
    <property type="entry name" value="NAD/diacylglycerol_kinase_sf"/>
</dbReference>
<dbReference type="GO" id="GO:0005524">
    <property type="term" value="F:ATP binding"/>
    <property type="evidence" value="ECO:0007669"/>
    <property type="project" value="UniProtKB-KW"/>
</dbReference>
<sequence length="677" mass="71603">MLNLGSSSDNAAAASAVGGDPDGSGEGAPPGLPGVLEAGSVGQKPEYQEVGGVGVAGWGKDGKGAACEENVGGLTGGGEKEDGMAAEEEDEEEEEEEEQEWVVKMQELVPKFQTSGEGAEATTTVSYTRKTRSVTLSICEENIPDDSCPLLVFVNSKSGGKQGGVLISRFRALLNPLQVIDLSQEDPLEVLQRFRNVANLRLLACGGDGTVAWLLQSVDAITWKVKRPPLAILPLGTGNDLARVLGWGGGYTGEDVENLLDTIENAQVTMLDRWSVSVVTTSKGFRKGQKDRQLIMNNYLGIGVDGQVALDFHKMREARPVLFFNRLFNKALYAQLGVRSALVRACHDLPSRIELRCDGQLVDLPATTASIIACNINSYGGGSKLWAVEERNRRTWAGRTSNHPLSYPQSQQQRTTMWGFDTGGLVNPGGSLPSGGAGGEAAAVGNPEAASPWGGGGGELPRTPAAAAAAVTAGENTRLRRFRTRLGGGGIGREGMGSGRPPPLAAVSVEGGSAGEEESWGGGGAAGESSDSDEGRWEKPRDSRGSSSKRRESKTSFHDGVLEVVAVEGVLHLGQIQLGLSRALAVAQCREMQVKSSATLPMQVDGEPWKQPPSEITVKLHNQAAMLRPATTTERAVASVLNDVSSAIHGAEEDLVINERQARTLLSRIRRSTRLPE</sequence>
<feature type="compositionally biased region" description="Low complexity" evidence="10">
    <location>
        <begin position="440"/>
        <end position="452"/>
    </location>
</feature>
<dbReference type="Pfam" id="PF00781">
    <property type="entry name" value="DAGK_cat"/>
    <property type="match status" value="1"/>
</dbReference>
<dbReference type="PROSITE" id="PS50146">
    <property type="entry name" value="DAGK"/>
    <property type="match status" value="1"/>
</dbReference>
<dbReference type="AlphaFoldDB" id="D8LHV0"/>
<dbReference type="EMBL" id="FN648376">
    <property type="protein sequence ID" value="CBN74381.1"/>
    <property type="molecule type" value="Genomic_DNA"/>
</dbReference>
<feature type="domain" description="DAGKc" evidence="11">
    <location>
        <begin position="145"/>
        <end position="280"/>
    </location>
</feature>
<gene>
    <name evidence="12" type="ORF">Esi_0020_0067</name>
</gene>
<dbReference type="eggNOG" id="KOG1169">
    <property type="taxonomic scope" value="Eukaryota"/>
</dbReference>
<dbReference type="InterPro" id="IPR037607">
    <property type="entry name" value="DGK"/>
</dbReference>
<feature type="region of interest" description="Disordered" evidence="10">
    <location>
        <begin position="1"/>
        <end position="97"/>
    </location>
</feature>
<feature type="compositionally biased region" description="Low complexity" evidence="10">
    <location>
        <begin position="465"/>
        <end position="476"/>
    </location>
</feature>
<comment type="subcellular location">
    <subcellularLocation>
        <location evidence="1">Membrane</location>
    </subcellularLocation>
</comment>
<dbReference type="GO" id="GO:0008270">
    <property type="term" value="F:zinc ion binding"/>
    <property type="evidence" value="ECO:0007669"/>
    <property type="project" value="UniProtKB-KW"/>
</dbReference>